<dbReference type="EMBL" id="BAAADO010000003">
    <property type="protein sequence ID" value="GAA0492157.1"/>
    <property type="molecule type" value="Genomic_DNA"/>
</dbReference>
<evidence type="ECO:0000313" key="2">
    <source>
        <dbReference type="Proteomes" id="UP001500880"/>
    </source>
</evidence>
<name>A0ABP3L2Q4_9BACI</name>
<evidence type="ECO:0000313" key="1">
    <source>
        <dbReference type="EMBL" id="GAA0492157.1"/>
    </source>
</evidence>
<keyword evidence="2" id="KW-1185">Reference proteome</keyword>
<organism evidence="1 2">
    <name type="scientific">Salinibacillus aidingensis</name>
    <dbReference type="NCBI Taxonomy" id="237684"/>
    <lineage>
        <taxon>Bacteria</taxon>
        <taxon>Bacillati</taxon>
        <taxon>Bacillota</taxon>
        <taxon>Bacilli</taxon>
        <taxon>Bacillales</taxon>
        <taxon>Bacillaceae</taxon>
        <taxon>Salinibacillus</taxon>
    </lineage>
</organism>
<proteinExistence type="predicted"/>
<reference evidence="2" key="1">
    <citation type="journal article" date="2019" name="Int. J. Syst. Evol. Microbiol.">
        <title>The Global Catalogue of Microorganisms (GCM) 10K type strain sequencing project: providing services to taxonomists for standard genome sequencing and annotation.</title>
        <authorList>
            <consortium name="The Broad Institute Genomics Platform"/>
            <consortium name="The Broad Institute Genome Sequencing Center for Infectious Disease"/>
            <person name="Wu L."/>
            <person name="Ma J."/>
        </authorList>
    </citation>
    <scope>NUCLEOTIDE SEQUENCE [LARGE SCALE GENOMIC DNA]</scope>
    <source>
        <strain evidence="2">JCM 12389</strain>
    </source>
</reference>
<comment type="caution">
    <text evidence="1">The sequence shown here is derived from an EMBL/GenBank/DDBJ whole genome shotgun (WGS) entry which is preliminary data.</text>
</comment>
<sequence length="60" mass="6373">MTTFSVQVTGTDQDQDQDLVTDMGLDSATGMADHVQASDTVHVRVLVPGSAIILGKGWKK</sequence>
<dbReference type="Proteomes" id="UP001500880">
    <property type="component" value="Unassembled WGS sequence"/>
</dbReference>
<protein>
    <submittedName>
        <fullName evidence="1">Uncharacterized protein</fullName>
    </submittedName>
</protein>
<accession>A0ABP3L2Q4</accession>
<gene>
    <name evidence="1" type="ORF">GCM10008986_18010</name>
</gene>